<organism evidence="2 3">
    <name type="scientific">Colletotrichum sublineola</name>
    <name type="common">Sorghum anthracnose fungus</name>
    <dbReference type="NCBI Taxonomy" id="1173701"/>
    <lineage>
        <taxon>Eukaryota</taxon>
        <taxon>Fungi</taxon>
        <taxon>Dikarya</taxon>
        <taxon>Ascomycota</taxon>
        <taxon>Pezizomycotina</taxon>
        <taxon>Sordariomycetes</taxon>
        <taxon>Hypocreomycetidae</taxon>
        <taxon>Glomerellales</taxon>
        <taxon>Glomerellaceae</taxon>
        <taxon>Colletotrichum</taxon>
        <taxon>Colletotrichum graminicola species complex</taxon>
    </lineage>
</organism>
<evidence type="ECO:0000313" key="3">
    <source>
        <dbReference type="Proteomes" id="UP000027238"/>
    </source>
</evidence>
<dbReference type="HOGENOM" id="CLU_422104_0_0_1"/>
<feature type="region of interest" description="Disordered" evidence="1">
    <location>
        <begin position="104"/>
        <end position="180"/>
    </location>
</feature>
<dbReference type="eggNOG" id="ENOG502T3CB">
    <property type="taxonomic scope" value="Eukaryota"/>
</dbReference>
<comment type="caution">
    <text evidence="2">The sequence shown here is derived from an EMBL/GenBank/DDBJ whole genome shotgun (WGS) entry which is preliminary data.</text>
</comment>
<reference evidence="3" key="1">
    <citation type="journal article" date="2014" name="Genome Announc.">
        <title>Draft genome sequence of Colletotrichum sublineola, a destructive pathogen of cultivated sorghum.</title>
        <authorList>
            <person name="Baroncelli R."/>
            <person name="Sanz-Martin J.M."/>
            <person name="Rech G.E."/>
            <person name="Sukno S.A."/>
            <person name="Thon M.R."/>
        </authorList>
    </citation>
    <scope>NUCLEOTIDE SEQUENCE [LARGE SCALE GENOMIC DNA]</scope>
    <source>
        <strain evidence="3">TX430BB</strain>
    </source>
</reference>
<feature type="compositionally biased region" description="Low complexity" evidence="1">
    <location>
        <begin position="141"/>
        <end position="153"/>
    </location>
</feature>
<dbReference type="EMBL" id="JMSE01000585">
    <property type="protein sequence ID" value="KDN68976.1"/>
    <property type="molecule type" value="Genomic_DNA"/>
</dbReference>
<feature type="region of interest" description="Disordered" evidence="1">
    <location>
        <begin position="1"/>
        <end position="24"/>
    </location>
</feature>
<sequence length="649" mass="70146">MNRKAPVKDGQQASKALAQIETDDDEELYEKQKPHHQWAQCRIKYVNCDSCKEPAGNQFTHQICDACAVAICRDCVTAGRMKHYPNRPQKSVGELDWKRPSAVTAANKEGHGSAQVNNITSGTGSEGQHNPAMATPGRQKSAGPAPSSSNSNSTRDSKGASSRKGKGKATAGLGSSGGSRQTQVIPLAVPVHPSFSANTRLTFTFLNFPHHLQIFLTSNNNSLLTLSTPTKKKKNIVTPSGKDSDPDYDMDTPSNNSSDKEYIPRAGLSRKSSTPSKKGANESASVSPSVNNTPVTPVGLANSRPVRASTIQTYEKMRQANVKKQRDADEFPATFGEEENTKFGLKMAACAQNTRFIGHITSAENLTRGDKTDGYAQQGAVYGGNAYLYSSEEIQQATSCEVKNRTQTYQHKSLPQLHPGPGPKTQLKAIDFLAPIVTSDGKKRTVAVAAEEAPNPKRQNISSQSFTPVSKAELSAASTRAIKEAEASIRATIRQITPAERDANCVFVTAGLDGLAAAIEHKVLLRLSITGFRTMQDAEIELRNAIHGAWASNMALTRIKRSDGALAAMQILRGYANLVMMRMQMTGSGLIKNWIDATEKDIQDGTPFVPNELRIETVEAAVQEGFKFKIGETDIHMANVLADMKNSTA</sequence>
<evidence type="ECO:0000313" key="2">
    <source>
        <dbReference type="EMBL" id="KDN68976.1"/>
    </source>
</evidence>
<feature type="compositionally biased region" description="Polar residues" evidence="1">
    <location>
        <begin position="114"/>
        <end position="128"/>
    </location>
</feature>
<dbReference type="AlphaFoldDB" id="A0A066XT97"/>
<dbReference type="OMA" id="ACAVAIC"/>
<proteinExistence type="predicted"/>
<name>A0A066XT97_COLSU</name>
<feature type="region of interest" description="Disordered" evidence="1">
    <location>
        <begin position="231"/>
        <end position="304"/>
    </location>
</feature>
<evidence type="ECO:0000256" key="1">
    <source>
        <dbReference type="SAM" id="MobiDB-lite"/>
    </source>
</evidence>
<dbReference type="Proteomes" id="UP000027238">
    <property type="component" value="Unassembled WGS sequence"/>
</dbReference>
<gene>
    <name evidence="2" type="ORF">CSUB01_07345</name>
</gene>
<dbReference type="OrthoDB" id="4842907at2759"/>
<accession>A0A066XT97</accession>
<feature type="compositionally biased region" description="Polar residues" evidence="1">
    <location>
        <begin position="270"/>
        <end position="295"/>
    </location>
</feature>
<keyword evidence="3" id="KW-1185">Reference proteome</keyword>
<protein>
    <submittedName>
        <fullName evidence="2">Uncharacterized protein</fullName>
    </submittedName>
</protein>